<dbReference type="EMBL" id="VZBP01000148">
    <property type="protein sequence ID" value="MQO10365.1"/>
    <property type="molecule type" value="Genomic_DNA"/>
</dbReference>
<evidence type="ECO:0000313" key="2">
    <source>
        <dbReference type="EMBL" id="MQO10365.1"/>
    </source>
</evidence>
<evidence type="ECO:0000313" key="3">
    <source>
        <dbReference type="Proteomes" id="UP000405805"/>
    </source>
</evidence>
<sequence>MEQQNIFGVVNVYSSNKGAKDSQTVSSLQQIGCYVDEDNKNDESSKNEEVQNASPHEMNFPEVEPDKTLFHTSLRVNVIKGTLYRLIAKEKQDGSFCIAHWFIVWKVFTRYKFTIASQAAFIRWVKAVYGWEWKTENFKGSVVLDSLKKIRLDEWTEENISGQAKQAEGYIRWKDTLIDTFLEKETDTRMQCKKEFCFAWFDTN</sequence>
<protein>
    <submittedName>
        <fullName evidence="2">Uncharacterized protein</fullName>
    </submittedName>
</protein>
<proteinExistence type="predicted"/>
<dbReference type="RefSeq" id="WP_153097563.1">
    <property type="nucleotide sequence ID" value="NZ_VZBP01000148.1"/>
</dbReference>
<accession>A0AA90VHJ8</accession>
<dbReference type="AlphaFoldDB" id="A0AA90VHJ8"/>
<feature type="region of interest" description="Disordered" evidence="1">
    <location>
        <begin position="37"/>
        <end position="58"/>
    </location>
</feature>
<dbReference type="Proteomes" id="UP000405805">
    <property type="component" value="Unassembled WGS sequence"/>
</dbReference>
<feature type="compositionally biased region" description="Basic and acidic residues" evidence="1">
    <location>
        <begin position="37"/>
        <end position="49"/>
    </location>
</feature>
<evidence type="ECO:0000256" key="1">
    <source>
        <dbReference type="SAM" id="MobiDB-lite"/>
    </source>
</evidence>
<organism evidence="2 3">
    <name type="scientific">Segatella copri</name>
    <dbReference type="NCBI Taxonomy" id="165179"/>
    <lineage>
        <taxon>Bacteria</taxon>
        <taxon>Pseudomonadati</taxon>
        <taxon>Bacteroidota</taxon>
        <taxon>Bacteroidia</taxon>
        <taxon>Bacteroidales</taxon>
        <taxon>Prevotellaceae</taxon>
        <taxon>Segatella</taxon>
    </lineage>
</organism>
<reference evidence="3" key="1">
    <citation type="submission" date="2019-09" db="EMBL/GenBank/DDBJ databases">
        <title>Distinct polysaccharide growth profiles of human intestinal Prevotella copri isolates.</title>
        <authorList>
            <person name="Fehlner-Peach H."/>
            <person name="Magnabosco C."/>
            <person name="Raghavan V."/>
            <person name="Scher J.U."/>
            <person name="Tett A."/>
            <person name="Cox L.M."/>
            <person name="Gottsegen C."/>
            <person name="Watters A."/>
            <person name="Wiltshire- Gordon J.D."/>
            <person name="Segata N."/>
            <person name="Bonneau R."/>
            <person name="Littman D.R."/>
        </authorList>
    </citation>
    <scope>NUCLEOTIDE SEQUENCE [LARGE SCALE GENOMIC DNA]</scope>
    <source>
        <strain evidence="3">iA624</strain>
    </source>
</reference>
<gene>
    <name evidence="2" type="ORF">F7D57_11730</name>
</gene>
<comment type="caution">
    <text evidence="2">The sequence shown here is derived from an EMBL/GenBank/DDBJ whole genome shotgun (WGS) entry which is preliminary data.</text>
</comment>
<name>A0AA90VHJ8_9BACT</name>